<dbReference type="GO" id="GO:0016226">
    <property type="term" value="P:iron-sulfur cluster assembly"/>
    <property type="evidence" value="ECO:0007669"/>
    <property type="project" value="TreeGrafter"/>
</dbReference>
<proteinExistence type="inferred from homology"/>
<evidence type="ECO:0000313" key="3">
    <source>
        <dbReference type="Proteomes" id="UP000534783"/>
    </source>
</evidence>
<sequence>MSDASEATRQKIERKMKESLGATFVEVIDESWKHAGHAGAAAGGGHFVLQVVSDRFDGISLLNRNRMVFSALQDEMGKEIHALTIKAATPGEWKGAT</sequence>
<dbReference type="Proteomes" id="UP000534783">
    <property type="component" value="Unassembled WGS sequence"/>
</dbReference>
<dbReference type="PANTHER" id="PTHR46230:SF7">
    <property type="entry name" value="BOLA-LIKE PROTEIN 1"/>
    <property type="match status" value="1"/>
</dbReference>
<dbReference type="SUPFAM" id="SSF82657">
    <property type="entry name" value="BolA-like"/>
    <property type="match status" value="1"/>
</dbReference>
<dbReference type="PIRSF" id="PIRSF003113">
    <property type="entry name" value="BolA"/>
    <property type="match status" value="1"/>
</dbReference>
<keyword evidence="3" id="KW-1185">Reference proteome</keyword>
<organism evidence="2 3">
    <name type="scientific">Candidatus Manganitrophus noduliformans</name>
    <dbReference type="NCBI Taxonomy" id="2606439"/>
    <lineage>
        <taxon>Bacteria</taxon>
        <taxon>Pseudomonadati</taxon>
        <taxon>Nitrospirota</taxon>
        <taxon>Nitrospiria</taxon>
        <taxon>Candidatus Troglogloeales</taxon>
        <taxon>Candidatus Manganitrophaceae</taxon>
        <taxon>Candidatus Manganitrophus</taxon>
    </lineage>
</organism>
<dbReference type="EMBL" id="VTOW01000002">
    <property type="protein sequence ID" value="NKE70945.1"/>
    <property type="molecule type" value="Genomic_DNA"/>
</dbReference>
<evidence type="ECO:0000256" key="1">
    <source>
        <dbReference type="RuleBase" id="RU003860"/>
    </source>
</evidence>
<comment type="caution">
    <text evidence="2">The sequence shown here is derived from an EMBL/GenBank/DDBJ whole genome shotgun (WGS) entry which is preliminary data.</text>
</comment>
<dbReference type="PANTHER" id="PTHR46230">
    <property type="match status" value="1"/>
</dbReference>
<dbReference type="AlphaFoldDB" id="A0A7X6IB04"/>
<comment type="similarity">
    <text evidence="1">Belongs to the BolA/IbaG family.</text>
</comment>
<dbReference type="Gene3D" id="3.30.300.90">
    <property type="entry name" value="BolA-like"/>
    <property type="match status" value="1"/>
</dbReference>
<dbReference type="Pfam" id="PF01722">
    <property type="entry name" value="BolA"/>
    <property type="match status" value="1"/>
</dbReference>
<evidence type="ECO:0000313" key="2">
    <source>
        <dbReference type="EMBL" id="NKE70945.1"/>
    </source>
</evidence>
<dbReference type="InterPro" id="IPR036065">
    <property type="entry name" value="BolA-like_sf"/>
</dbReference>
<name>A0A7X6IB04_9BACT</name>
<dbReference type="InterPro" id="IPR002634">
    <property type="entry name" value="BolA"/>
</dbReference>
<gene>
    <name evidence="2" type="ORF">MNODULE_09360</name>
</gene>
<accession>A0A7X6IB04</accession>
<protein>
    <submittedName>
        <fullName evidence="2">BolA family transcriptional regulator</fullName>
    </submittedName>
</protein>
<reference evidence="2 3" key="1">
    <citation type="journal article" date="2020" name="Nature">
        <title>Bacterial chemolithoautotrophy via manganese oxidation.</title>
        <authorList>
            <person name="Yu H."/>
            <person name="Leadbetter J.R."/>
        </authorList>
    </citation>
    <scope>NUCLEOTIDE SEQUENCE [LARGE SCALE GENOMIC DNA]</scope>
    <source>
        <strain evidence="2 3">Mn-1</strain>
    </source>
</reference>